<proteinExistence type="predicted"/>
<keyword evidence="1" id="KW-0812">Transmembrane</keyword>
<dbReference type="RefSeq" id="WP_205117640.1">
    <property type="nucleotide sequence ID" value="NZ_JAFBCM010000001.1"/>
</dbReference>
<evidence type="ECO:0000313" key="3">
    <source>
        <dbReference type="Proteomes" id="UP001595699"/>
    </source>
</evidence>
<sequence length="114" mass="12372">MLARILQLDFTLGIARVVAILLALVMIWYFVTSNAIRSDNPFLVPDALLTVLLVVAVVVPRPPLLIFAFAWAAAVWTTSLCTYAVRGEFWQGANHLALITPAVVAAVLLAVARD</sequence>
<keyword evidence="1" id="KW-1133">Transmembrane helix</keyword>
<gene>
    <name evidence="2" type="ORF">ACFOUW_28695</name>
</gene>
<evidence type="ECO:0000313" key="2">
    <source>
        <dbReference type="EMBL" id="MFC3764849.1"/>
    </source>
</evidence>
<feature type="transmembrane region" description="Helical" evidence="1">
    <location>
        <begin position="12"/>
        <end position="30"/>
    </location>
</feature>
<name>A0ABV7YKF4_9ACTN</name>
<reference evidence="3" key="1">
    <citation type="journal article" date="2019" name="Int. J. Syst. Evol. Microbiol.">
        <title>The Global Catalogue of Microorganisms (GCM) 10K type strain sequencing project: providing services to taxonomists for standard genome sequencing and annotation.</title>
        <authorList>
            <consortium name="The Broad Institute Genomics Platform"/>
            <consortium name="The Broad Institute Genome Sequencing Center for Infectious Disease"/>
            <person name="Wu L."/>
            <person name="Ma J."/>
        </authorList>
    </citation>
    <scope>NUCLEOTIDE SEQUENCE [LARGE SCALE GENOMIC DNA]</scope>
    <source>
        <strain evidence="3">CGMCC 4.7241</strain>
    </source>
</reference>
<feature type="transmembrane region" description="Helical" evidence="1">
    <location>
        <begin position="92"/>
        <end position="112"/>
    </location>
</feature>
<protein>
    <recommendedName>
        <fullName evidence="4">Transmembrane protein</fullName>
    </recommendedName>
</protein>
<dbReference type="Proteomes" id="UP001595699">
    <property type="component" value="Unassembled WGS sequence"/>
</dbReference>
<accession>A0ABV7YKF4</accession>
<feature type="transmembrane region" description="Helical" evidence="1">
    <location>
        <begin position="64"/>
        <end position="86"/>
    </location>
</feature>
<dbReference type="EMBL" id="JBHRZH010000034">
    <property type="protein sequence ID" value="MFC3764849.1"/>
    <property type="molecule type" value="Genomic_DNA"/>
</dbReference>
<evidence type="ECO:0008006" key="4">
    <source>
        <dbReference type="Google" id="ProtNLM"/>
    </source>
</evidence>
<keyword evidence="3" id="KW-1185">Reference proteome</keyword>
<keyword evidence="1" id="KW-0472">Membrane</keyword>
<comment type="caution">
    <text evidence="2">The sequence shown here is derived from an EMBL/GenBank/DDBJ whole genome shotgun (WGS) entry which is preliminary data.</text>
</comment>
<organism evidence="2 3">
    <name type="scientific">Tenggerimyces flavus</name>
    <dbReference type="NCBI Taxonomy" id="1708749"/>
    <lineage>
        <taxon>Bacteria</taxon>
        <taxon>Bacillati</taxon>
        <taxon>Actinomycetota</taxon>
        <taxon>Actinomycetes</taxon>
        <taxon>Propionibacteriales</taxon>
        <taxon>Nocardioidaceae</taxon>
        <taxon>Tenggerimyces</taxon>
    </lineage>
</organism>
<feature type="transmembrane region" description="Helical" evidence="1">
    <location>
        <begin position="42"/>
        <end position="59"/>
    </location>
</feature>
<evidence type="ECO:0000256" key="1">
    <source>
        <dbReference type="SAM" id="Phobius"/>
    </source>
</evidence>